<feature type="non-terminal residue" evidence="1">
    <location>
        <position position="21"/>
    </location>
</feature>
<dbReference type="EMBL" id="BLLF01009290">
    <property type="protein sequence ID" value="GFH33673.1"/>
    <property type="molecule type" value="Genomic_DNA"/>
</dbReference>
<feature type="non-terminal residue" evidence="1">
    <location>
        <position position="1"/>
    </location>
</feature>
<evidence type="ECO:0000313" key="1">
    <source>
        <dbReference type="EMBL" id="GFH33673.1"/>
    </source>
</evidence>
<keyword evidence="2" id="KW-1185">Reference proteome</keyword>
<comment type="caution">
    <text evidence="1">The sequence shown here is derived from an EMBL/GenBank/DDBJ whole genome shotgun (WGS) entry which is preliminary data.</text>
</comment>
<organism evidence="1 2">
    <name type="scientific">Haematococcus lacustris</name>
    <name type="common">Green alga</name>
    <name type="synonym">Haematococcus pluvialis</name>
    <dbReference type="NCBI Taxonomy" id="44745"/>
    <lineage>
        <taxon>Eukaryota</taxon>
        <taxon>Viridiplantae</taxon>
        <taxon>Chlorophyta</taxon>
        <taxon>core chlorophytes</taxon>
        <taxon>Chlorophyceae</taxon>
        <taxon>CS clade</taxon>
        <taxon>Chlamydomonadales</taxon>
        <taxon>Haematococcaceae</taxon>
        <taxon>Haematococcus</taxon>
    </lineage>
</organism>
<accession>A0A6A0AN13</accession>
<gene>
    <name evidence="1" type="ORF">HaLaN_33078</name>
</gene>
<dbReference type="AlphaFoldDB" id="A0A6A0AN13"/>
<sequence>MACTVSILSTIVTIITQTLRA</sequence>
<dbReference type="Proteomes" id="UP000485058">
    <property type="component" value="Unassembled WGS sequence"/>
</dbReference>
<name>A0A6A0AN13_HAELA</name>
<proteinExistence type="predicted"/>
<reference evidence="1 2" key="1">
    <citation type="submission" date="2020-02" db="EMBL/GenBank/DDBJ databases">
        <title>Draft genome sequence of Haematococcus lacustris strain NIES-144.</title>
        <authorList>
            <person name="Morimoto D."/>
            <person name="Nakagawa S."/>
            <person name="Yoshida T."/>
            <person name="Sawayama S."/>
        </authorList>
    </citation>
    <scope>NUCLEOTIDE SEQUENCE [LARGE SCALE GENOMIC DNA]</scope>
    <source>
        <strain evidence="1 2">NIES-144</strain>
    </source>
</reference>
<evidence type="ECO:0000313" key="2">
    <source>
        <dbReference type="Proteomes" id="UP000485058"/>
    </source>
</evidence>
<protein>
    <submittedName>
        <fullName evidence="1">Uncharacterized protein</fullName>
    </submittedName>
</protein>